<protein>
    <recommendedName>
        <fullName evidence="1">DUF7455 domain-containing protein</fullName>
    </recommendedName>
</protein>
<dbReference type="Proteomes" id="UP001139158">
    <property type="component" value="Unassembled WGS sequence"/>
</dbReference>
<dbReference type="Pfam" id="PF24254">
    <property type="entry name" value="DUF7455"/>
    <property type="match status" value="1"/>
</dbReference>
<dbReference type="RefSeq" id="WP_227897822.1">
    <property type="nucleotide sequence ID" value="NZ_CP099467.1"/>
</dbReference>
<evidence type="ECO:0000313" key="3">
    <source>
        <dbReference type="Proteomes" id="UP001139158"/>
    </source>
</evidence>
<accession>A0A9X1SE41</accession>
<evidence type="ECO:0000313" key="2">
    <source>
        <dbReference type="EMBL" id="MCC3299803.1"/>
    </source>
</evidence>
<dbReference type="EMBL" id="JAJFZV010000020">
    <property type="protein sequence ID" value="MCC3299803.1"/>
    <property type="molecule type" value="Genomic_DNA"/>
</dbReference>
<sequence length="110" mass="11897">MSTNTMTAPNTLTADAVESIKKVIQEQKKSPVDPMGLCDRCSKNAKSQFLLPGHETPLLFCAHHMRAHLGGLMAAGPVSFWVAAEDLWTVRGVEVPAQNHRRSGDGLTDA</sequence>
<organism evidence="2 3">
    <name type="scientific">Arthrobacter caoxuetaonis</name>
    <dbReference type="NCBI Taxonomy" id="2886935"/>
    <lineage>
        <taxon>Bacteria</taxon>
        <taxon>Bacillati</taxon>
        <taxon>Actinomycetota</taxon>
        <taxon>Actinomycetes</taxon>
        <taxon>Micrococcales</taxon>
        <taxon>Micrococcaceae</taxon>
        <taxon>Arthrobacter</taxon>
    </lineage>
</organism>
<comment type="caution">
    <text evidence="2">The sequence shown here is derived from an EMBL/GenBank/DDBJ whole genome shotgun (WGS) entry which is preliminary data.</text>
</comment>
<name>A0A9X1SE41_9MICC</name>
<evidence type="ECO:0000259" key="1">
    <source>
        <dbReference type="Pfam" id="PF24254"/>
    </source>
</evidence>
<proteinExistence type="predicted"/>
<feature type="domain" description="DUF7455" evidence="1">
    <location>
        <begin position="38"/>
        <end position="76"/>
    </location>
</feature>
<dbReference type="InterPro" id="IPR055878">
    <property type="entry name" value="DUF7455"/>
</dbReference>
<dbReference type="AlphaFoldDB" id="A0A9X1SE41"/>
<reference evidence="2" key="1">
    <citation type="submission" date="2021-10" db="EMBL/GenBank/DDBJ databases">
        <title>Novel species in genus Arthrobacter.</title>
        <authorList>
            <person name="Liu Y."/>
        </authorList>
    </citation>
    <scope>NUCLEOTIDE SEQUENCE</scope>
    <source>
        <strain evidence="2">Zg-Y453</strain>
    </source>
</reference>
<gene>
    <name evidence="2" type="ORF">LJ757_18755</name>
</gene>
<keyword evidence="3" id="KW-1185">Reference proteome</keyword>